<keyword evidence="1" id="KW-1133">Transmembrane helix</keyword>
<dbReference type="PANTHER" id="PTHR42077:SF1">
    <property type="entry name" value="YALI0F30239P"/>
    <property type="match status" value="1"/>
</dbReference>
<gene>
    <name evidence="2" type="ORF">LTR78_007983</name>
</gene>
<organism evidence="2 3">
    <name type="scientific">Recurvomyces mirabilis</name>
    <dbReference type="NCBI Taxonomy" id="574656"/>
    <lineage>
        <taxon>Eukaryota</taxon>
        <taxon>Fungi</taxon>
        <taxon>Dikarya</taxon>
        <taxon>Ascomycota</taxon>
        <taxon>Pezizomycotina</taxon>
        <taxon>Dothideomycetes</taxon>
        <taxon>Dothideomycetidae</taxon>
        <taxon>Mycosphaerellales</taxon>
        <taxon>Teratosphaeriaceae</taxon>
        <taxon>Recurvomyces</taxon>
    </lineage>
</organism>
<evidence type="ECO:0000313" key="3">
    <source>
        <dbReference type="Proteomes" id="UP001274830"/>
    </source>
</evidence>
<dbReference type="AlphaFoldDB" id="A0AAE0TTT3"/>
<dbReference type="EMBL" id="JAUTXT010000035">
    <property type="protein sequence ID" value="KAK3672230.1"/>
    <property type="molecule type" value="Genomic_DNA"/>
</dbReference>
<comment type="caution">
    <text evidence="2">The sequence shown here is derived from an EMBL/GenBank/DDBJ whole genome shotgun (WGS) entry which is preliminary data.</text>
</comment>
<dbReference type="Proteomes" id="UP001274830">
    <property type="component" value="Unassembled WGS sequence"/>
</dbReference>
<evidence type="ECO:0000256" key="1">
    <source>
        <dbReference type="SAM" id="Phobius"/>
    </source>
</evidence>
<accession>A0AAE0TTT3</accession>
<keyword evidence="1" id="KW-0472">Membrane</keyword>
<keyword evidence="3" id="KW-1185">Reference proteome</keyword>
<evidence type="ECO:0000313" key="2">
    <source>
        <dbReference type="EMBL" id="KAK3672230.1"/>
    </source>
</evidence>
<protein>
    <submittedName>
        <fullName evidence="2">Uncharacterized protein</fullName>
    </submittedName>
</protein>
<reference evidence="2" key="1">
    <citation type="submission" date="2023-07" db="EMBL/GenBank/DDBJ databases">
        <title>Black Yeasts Isolated from many extreme environments.</title>
        <authorList>
            <person name="Coleine C."/>
            <person name="Stajich J.E."/>
            <person name="Selbmann L."/>
        </authorList>
    </citation>
    <scope>NUCLEOTIDE SEQUENCE</scope>
    <source>
        <strain evidence="2">CCFEE 5485</strain>
    </source>
</reference>
<keyword evidence="1" id="KW-0812">Transmembrane</keyword>
<name>A0AAE0TTT3_9PEZI</name>
<sequence length="84" mass="9302">MAGIGNLIPLIILLIVVGGGGFVGYQVYLWSEEMKDRGKKHMEKKNVSFTKDGGLKVGVKEMKDENYMDKTQKTTELQVPAGLE</sequence>
<dbReference type="PANTHER" id="PTHR42077">
    <property type="entry name" value="YALI0F30239P"/>
    <property type="match status" value="1"/>
</dbReference>
<proteinExistence type="predicted"/>
<feature type="transmembrane region" description="Helical" evidence="1">
    <location>
        <begin position="6"/>
        <end position="30"/>
    </location>
</feature>